<dbReference type="AlphaFoldDB" id="A0A815KDT0"/>
<accession>A0A815KDT0</accession>
<evidence type="ECO:0000313" key="2">
    <source>
        <dbReference type="EMBL" id="CAF1394520.1"/>
    </source>
</evidence>
<protein>
    <submittedName>
        <fullName evidence="2">Uncharacterized protein</fullName>
    </submittedName>
</protein>
<gene>
    <name evidence="2" type="ORF">RFH988_LOCUS34512</name>
</gene>
<feature type="region of interest" description="Disordered" evidence="1">
    <location>
        <begin position="65"/>
        <end position="86"/>
    </location>
</feature>
<dbReference type="Pfam" id="PF13148">
    <property type="entry name" value="DUF3987"/>
    <property type="match status" value="1"/>
</dbReference>
<proteinExistence type="predicted"/>
<name>A0A815KDT0_9BILA</name>
<reference evidence="2" key="1">
    <citation type="submission" date="2021-02" db="EMBL/GenBank/DDBJ databases">
        <authorList>
            <person name="Nowell W R."/>
        </authorList>
    </citation>
    <scope>NUCLEOTIDE SEQUENCE</scope>
</reference>
<sequence>MYALALSSDSETSNHENEHTTMQQTSINRHRTYSTKQIRKRARSFIEYEAEEDYQLHEQFASSSELTHANTSNSNTSNVAEINSKNSKNVENINSISTHIEDDNTVQEPNMNNQQTTETIIENNSLFEEDNDNASINRYFSSSDNSFQSIDSLTENMSNFRIRGKIIYISPIRFFGTNGKVFDAIVCDLDGEIKIAAFNEEVDRLYGCMFLNQAITIENGQIQKTDERYRTSYSMYEIRLLPTSNIQPYQSAGFSPNIKITKTEIRYISQSLHGTNVGIAHWCFRTVLNIDMDWDIPLLFFGVIIGYPGSNKSTAINLIERATREVEQAFDEFNTFASSFSLYRADKAAYHRSVLNTLWNGPKCYFRQLVKGDVKCENPWLSIVAAAHPGAIMNILKEENNQLGADGLFARFIFSARMSPEDVHKRAKRETDTVTGEYNLQSCSYPSLTHIMYFIYLMHHNELLTLKISQAANEILMRTHDEYNNMVIGFQGYQDILCTLFSKSRDHLYRICGLLHLLHQACSYVLKVEPQLQYLVFDDIAAESIQKMATLAQRNIDEYLTISPDIAQTTVELMKFYVDTKKLLYGFPLITIPPSEQINIGPSISQQIHTTEQDTELNNPVSNIVNMDNQSVLSNYSGFSNLSSSICPFNGSTVDASIKKILFYHNRVISSTRLAQILRRQTNGTAESVPMFDILRSTLYRDRATVLPKLPLVLNDLILPENFTKNLYNEKMLFCDQKQPSRILAFASLTALKHLGMFLYLGWAHSDF</sequence>
<dbReference type="Proteomes" id="UP000663882">
    <property type="component" value="Unassembled WGS sequence"/>
</dbReference>
<feature type="region of interest" description="Disordered" evidence="1">
    <location>
        <begin position="1"/>
        <end position="37"/>
    </location>
</feature>
<comment type="caution">
    <text evidence="2">The sequence shown here is derived from an EMBL/GenBank/DDBJ whole genome shotgun (WGS) entry which is preliminary data.</text>
</comment>
<dbReference type="InterPro" id="IPR012340">
    <property type="entry name" value="NA-bd_OB-fold"/>
</dbReference>
<dbReference type="EMBL" id="CAJNOO010004807">
    <property type="protein sequence ID" value="CAF1394520.1"/>
    <property type="molecule type" value="Genomic_DNA"/>
</dbReference>
<dbReference type="Gene3D" id="2.40.50.140">
    <property type="entry name" value="Nucleic acid-binding proteins"/>
    <property type="match status" value="1"/>
</dbReference>
<dbReference type="SUPFAM" id="SSF50249">
    <property type="entry name" value="Nucleic acid-binding proteins"/>
    <property type="match status" value="1"/>
</dbReference>
<evidence type="ECO:0000256" key="1">
    <source>
        <dbReference type="SAM" id="MobiDB-lite"/>
    </source>
</evidence>
<evidence type="ECO:0000313" key="3">
    <source>
        <dbReference type="Proteomes" id="UP000663882"/>
    </source>
</evidence>
<dbReference type="OrthoDB" id="10045809at2759"/>
<feature type="compositionally biased region" description="Basic residues" evidence="1">
    <location>
        <begin position="28"/>
        <end position="37"/>
    </location>
</feature>
<organism evidence="2 3">
    <name type="scientific">Rotaria sordida</name>
    <dbReference type="NCBI Taxonomy" id="392033"/>
    <lineage>
        <taxon>Eukaryota</taxon>
        <taxon>Metazoa</taxon>
        <taxon>Spiralia</taxon>
        <taxon>Gnathifera</taxon>
        <taxon>Rotifera</taxon>
        <taxon>Eurotatoria</taxon>
        <taxon>Bdelloidea</taxon>
        <taxon>Philodinida</taxon>
        <taxon>Philodinidae</taxon>
        <taxon>Rotaria</taxon>
    </lineage>
</organism>
<dbReference type="InterPro" id="IPR025048">
    <property type="entry name" value="DUF3987"/>
</dbReference>